<evidence type="ECO:0000256" key="3">
    <source>
        <dbReference type="ARBA" id="ARBA00022840"/>
    </source>
</evidence>
<proteinExistence type="predicted"/>
<evidence type="ECO:0000313" key="6">
    <source>
        <dbReference type="Proteomes" id="UP000242450"/>
    </source>
</evidence>
<sequence length="127" mass="14469">MPYFLWTIKRDVIDHHSLSCDQMLNHYGKTASFTTKWVVSQQSSRSKPRSRREEARESAASSRKVPEGAGLRLTGLSGQCVDIACKVCKAYLGRLEHEDIDLTEDAARDLTEAEWSDLTQQYYSLIQ</sequence>
<dbReference type="OrthoDB" id="202825at2759"/>
<dbReference type="Proteomes" id="UP000242450">
    <property type="component" value="Chromosome 22"/>
</dbReference>
<organism evidence="5 6">
    <name type="scientific">Cervus elaphus hippelaphus</name>
    <name type="common">European red deer</name>
    <dbReference type="NCBI Taxonomy" id="46360"/>
    <lineage>
        <taxon>Eukaryota</taxon>
        <taxon>Metazoa</taxon>
        <taxon>Chordata</taxon>
        <taxon>Craniata</taxon>
        <taxon>Vertebrata</taxon>
        <taxon>Euteleostomi</taxon>
        <taxon>Mammalia</taxon>
        <taxon>Eutheria</taxon>
        <taxon>Laurasiatheria</taxon>
        <taxon>Artiodactyla</taxon>
        <taxon>Ruminantia</taxon>
        <taxon>Pecora</taxon>
        <taxon>Cervidae</taxon>
        <taxon>Cervinae</taxon>
        <taxon>Cervus</taxon>
    </lineage>
</organism>
<reference evidence="5 6" key="1">
    <citation type="journal article" date="2018" name="Mol. Genet. Genomics">
        <title>The red deer Cervus elaphus genome CerEla1.0: sequencing, annotating, genes, and chromosomes.</title>
        <authorList>
            <person name="Bana N.A."/>
            <person name="Nyiri A."/>
            <person name="Nagy J."/>
            <person name="Frank K."/>
            <person name="Nagy T."/>
            <person name="Steger V."/>
            <person name="Schiller M."/>
            <person name="Lakatos P."/>
            <person name="Sugar L."/>
            <person name="Horn P."/>
            <person name="Barta E."/>
            <person name="Orosz L."/>
        </authorList>
    </citation>
    <scope>NUCLEOTIDE SEQUENCE [LARGE SCALE GENOMIC DNA]</scope>
    <source>
        <strain evidence="5">Hungarian</strain>
    </source>
</reference>
<dbReference type="PANTHER" id="PTHR45870">
    <property type="entry name" value="TUBULIN MONOGLYCYLASE TTLL3"/>
    <property type="match status" value="1"/>
</dbReference>
<dbReference type="GO" id="GO:0015630">
    <property type="term" value="C:microtubule cytoskeleton"/>
    <property type="evidence" value="ECO:0007669"/>
    <property type="project" value="TreeGrafter"/>
</dbReference>
<dbReference type="PANTHER" id="PTHR45870:SF3">
    <property type="entry name" value="PROTEIN MONOGLYCYLASE TTLL8"/>
    <property type="match status" value="1"/>
</dbReference>
<keyword evidence="3" id="KW-0067">ATP-binding</keyword>
<dbReference type="GO" id="GO:0003341">
    <property type="term" value="P:cilium movement"/>
    <property type="evidence" value="ECO:0007669"/>
    <property type="project" value="TreeGrafter"/>
</dbReference>
<keyword evidence="1" id="KW-0436">Ligase</keyword>
<dbReference type="AlphaFoldDB" id="A0A212CDA6"/>
<keyword evidence="2" id="KW-0547">Nucleotide-binding</keyword>
<feature type="region of interest" description="Disordered" evidence="4">
    <location>
        <begin position="39"/>
        <end position="66"/>
    </location>
</feature>
<name>A0A212CDA6_CEREH</name>
<dbReference type="GO" id="GO:0060271">
    <property type="term" value="P:cilium assembly"/>
    <property type="evidence" value="ECO:0007669"/>
    <property type="project" value="TreeGrafter"/>
</dbReference>
<keyword evidence="6" id="KW-1185">Reference proteome</keyword>
<evidence type="ECO:0000256" key="1">
    <source>
        <dbReference type="ARBA" id="ARBA00022598"/>
    </source>
</evidence>
<protein>
    <submittedName>
        <fullName evidence="5">Uncharacterized protein</fullName>
    </submittedName>
</protein>
<comment type="caution">
    <text evidence="5">The sequence shown here is derived from an EMBL/GenBank/DDBJ whole genome shotgun (WGS) entry which is preliminary data.</text>
</comment>
<dbReference type="InterPro" id="IPR051437">
    <property type="entry name" value="TTLL_monoglycylase"/>
</dbReference>
<gene>
    <name evidence="5" type="ORF">Celaphus_00013637</name>
</gene>
<dbReference type="EMBL" id="MKHE01000022">
    <property type="protein sequence ID" value="OWK03970.1"/>
    <property type="molecule type" value="Genomic_DNA"/>
</dbReference>
<accession>A0A212CDA6</accession>
<dbReference type="GO" id="GO:0005930">
    <property type="term" value="C:axoneme"/>
    <property type="evidence" value="ECO:0007669"/>
    <property type="project" value="TreeGrafter"/>
</dbReference>
<dbReference type="GO" id="GO:0005524">
    <property type="term" value="F:ATP binding"/>
    <property type="evidence" value="ECO:0007669"/>
    <property type="project" value="UniProtKB-KW"/>
</dbReference>
<dbReference type="GO" id="GO:0070736">
    <property type="term" value="F:protein-glycine ligase activity, initiating"/>
    <property type="evidence" value="ECO:0007669"/>
    <property type="project" value="TreeGrafter"/>
</dbReference>
<evidence type="ECO:0000313" key="5">
    <source>
        <dbReference type="EMBL" id="OWK03970.1"/>
    </source>
</evidence>
<evidence type="ECO:0000256" key="2">
    <source>
        <dbReference type="ARBA" id="ARBA00022741"/>
    </source>
</evidence>
<evidence type="ECO:0000256" key="4">
    <source>
        <dbReference type="SAM" id="MobiDB-lite"/>
    </source>
</evidence>